<dbReference type="Proteomes" id="UP000314960">
    <property type="component" value="Chromosome"/>
</dbReference>
<accession>A0A3S6QX50</accession>
<dbReference type="PANTHER" id="PTHR43355:SF2">
    <property type="entry name" value="FLAVIN REDUCTASE (NADPH)"/>
    <property type="match status" value="1"/>
</dbReference>
<feature type="domain" description="NAD(P)-binding" evidence="1">
    <location>
        <begin position="7"/>
        <end position="195"/>
    </location>
</feature>
<dbReference type="SUPFAM" id="SSF51735">
    <property type="entry name" value="NAD(P)-binding Rossmann-fold domains"/>
    <property type="match status" value="1"/>
</dbReference>
<dbReference type="GO" id="GO:0016646">
    <property type="term" value="F:oxidoreductase activity, acting on the CH-NH group of donors, NAD or NADP as acceptor"/>
    <property type="evidence" value="ECO:0007669"/>
    <property type="project" value="TreeGrafter"/>
</dbReference>
<dbReference type="AlphaFoldDB" id="A0A3S6QX50"/>
<dbReference type="RefSeq" id="WP_141055416.1">
    <property type="nucleotide sequence ID" value="NZ_CP018176.1"/>
</dbReference>
<dbReference type="InterPro" id="IPR051606">
    <property type="entry name" value="Polyketide_Oxido-like"/>
</dbReference>
<organism evidence="2 3">
    <name type="scientific">Liquorilactobacillus hordei</name>
    <dbReference type="NCBI Taxonomy" id="468911"/>
    <lineage>
        <taxon>Bacteria</taxon>
        <taxon>Bacillati</taxon>
        <taxon>Bacillota</taxon>
        <taxon>Bacilli</taxon>
        <taxon>Lactobacillales</taxon>
        <taxon>Lactobacillaceae</taxon>
        <taxon>Liquorilactobacillus</taxon>
    </lineage>
</organism>
<dbReference type="Gene3D" id="3.40.50.720">
    <property type="entry name" value="NAD(P)-binding Rossmann-like Domain"/>
    <property type="match status" value="1"/>
</dbReference>
<dbReference type="PANTHER" id="PTHR43355">
    <property type="entry name" value="FLAVIN REDUCTASE (NADPH)"/>
    <property type="match status" value="1"/>
</dbReference>
<dbReference type="InterPro" id="IPR036291">
    <property type="entry name" value="NAD(P)-bd_dom_sf"/>
</dbReference>
<evidence type="ECO:0000313" key="3">
    <source>
        <dbReference type="Proteomes" id="UP000314960"/>
    </source>
</evidence>
<sequence length="211" mass="23589">MKIAIIGASGFVGKATVTEALKNNHQVIAISRHGQFEENSNLNVLHHDINDWQSLAPKIRDVDLIISTFNPGWKDPNLYEDFLTGAHSVNQLAKSLKKRVIIVGGAGSLFSQQTNRQLFVDADINFQNMVRGAFELYEELIKDDSFDWTFVSPALDLNADKPNYNYNVGGDYVLYNTEGESKISIYDLADLLISIAPAKHLIHKRVTLANK</sequence>
<dbReference type="EMBL" id="CP018176">
    <property type="protein sequence ID" value="AUJ30747.1"/>
    <property type="molecule type" value="Genomic_DNA"/>
</dbReference>
<dbReference type="Pfam" id="PF13460">
    <property type="entry name" value="NAD_binding_10"/>
    <property type="match status" value="1"/>
</dbReference>
<dbReference type="InterPro" id="IPR016040">
    <property type="entry name" value="NAD(P)-bd_dom"/>
</dbReference>
<dbReference type="KEGG" id="lhw:BSQ49_11460"/>
<evidence type="ECO:0000313" key="2">
    <source>
        <dbReference type="EMBL" id="AUJ30747.1"/>
    </source>
</evidence>
<protein>
    <recommendedName>
        <fullName evidence="1">NAD(P)-binding domain-containing protein</fullName>
    </recommendedName>
</protein>
<reference evidence="2 3" key="1">
    <citation type="submission" date="2016-11" db="EMBL/GenBank/DDBJ databases">
        <title>Interaction between Lactobacillus species and yeast in water kefir.</title>
        <authorList>
            <person name="Behr J."/>
            <person name="Xu D."/>
            <person name="Vogel R.F."/>
        </authorList>
    </citation>
    <scope>NUCLEOTIDE SEQUENCE [LARGE SCALE GENOMIC DNA]</scope>
    <source>
        <strain evidence="2 3">TMW 1.1822</strain>
    </source>
</reference>
<name>A0A3S6QX50_9LACO</name>
<gene>
    <name evidence="2" type="ORF">BSQ49_11460</name>
</gene>
<proteinExistence type="predicted"/>
<evidence type="ECO:0000259" key="1">
    <source>
        <dbReference type="Pfam" id="PF13460"/>
    </source>
</evidence>